<dbReference type="SMART" id="SM00248">
    <property type="entry name" value="ANK"/>
    <property type="match status" value="9"/>
</dbReference>
<dbReference type="AlphaFoldDB" id="A0A1X7SQ46"/>
<proteinExistence type="predicted"/>
<dbReference type="STRING" id="400682.A0A1X7SQ46"/>
<reference evidence="5" key="1">
    <citation type="submission" date="2017-05" db="UniProtKB">
        <authorList>
            <consortium name="EnsemblMetazoa"/>
        </authorList>
    </citation>
    <scope>IDENTIFICATION</scope>
</reference>
<dbReference type="PROSITE" id="PS50297">
    <property type="entry name" value="ANK_REP_REGION"/>
    <property type="match status" value="4"/>
</dbReference>
<dbReference type="Gene3D" id="3.40.50.300">
    <property type="entry name" value="P-loop containing nucleotide triphosphate hydrolases"/>
    <property type="match status" value="1"/>
</dbReference>
<sequence>MSRTQGNSFNNRKEKPDIMKLLNNHYEDRISLISACEFGSVDIVRHLVIDKHCDVNAKGRNGYTPLHYACEKGHFEIVKILTNRPQCNNEAEDNNFNDRPLHKACESGNVDIVCHLVIDKHCDVNAKGRHGYTPLHYACEKGHFEVVKILTNHPQCNTEAEDNSNHRPLHKACTSGNVDIVCHLVIDKHCDVNAKSRNGYTPLHFACEKGHFEVVKILTNHPQCNNEAEDNYFNDRPLHKACESGNVDIVCHLVIDKHCDVNAKGRNGYTPLHKACESGHFEIVKILTNHSQCNIEAEDEYNRRPLHCALNKRSSDMNIVNYLVEVKGCNTQGITTYDRKASSYLHIHQSSGIALLRVVKCILTGPPGAGKSTLKKRLLNQSLDTGPSLSTGVIDAAVQVNSFRKLSQHNAVVTTEWKEQELDEEAVLISKKLLPTSKASDECTRPTTPLETLHESAGIPQPTSVDETVESSEGIDLSPTTSQQGNVDVSTSSPVCREAAAIDTVVIDESSIMEHENIPNLPAKIVNCEEEESNTK</sequence>
<accession>A0A1X7SQ46</accession>
<evidence type="ECO:0000313" key="5">
    <source>
        <dbReference type="EnsemblMetazoa" id="Aqu2.1.04234_001"/>
    </source>
</evidence>
<feature type="repeat" description="ANK" evidence="3">
    <location>
        <begin position="130"/>
        <end position="153"/>
    </location>
</feature>
<dbReference type="OrthoDB" id="10250315at2759"/>
<feature type="compositionally biased region" description="Polar residues" evidence="4">
    <location>
        <begin position="478"/>
        <end position="493"/>
    </location>
</feature>
<organism evidence="5">
    <name type="scientific">Amphimedon queenslandica</name>
    <name type="common">Sponge</name>
    <dbReference type="NCBI Taxonomy" id="400682"/>
    <lineage>
        <taxon>Eukaryota</taxon>
        <taxon>Metazoa</taxon>
        <taxon>Porifera</taxon>
        <taxon>Demospongiae</taxon>
        <taxon>Heteroscleromorpha</taxon>
        <taxon>Haplosclerida</taxon>
        <taxon>Niphatidae</taxon>
        <taxon>Amphimedon</taxon>
    </lineage>
</organism>
<dbReference type="SUPFAM" id="SSF48403">
    <property type="entry name" value="Ankyrin repeat"/>
    <property type="match status" value="1"/>
</dbReference>
<dbReference type="Pfam" id="PF12796">
    <property type="entry name" value="Ank_2"/>
    <property type="match status" value="2"/>
</dbReference>
<evidence type="ECO:0000256" key="2">
    <source>
        <dbReference type="ARBA" id="ARBA00023043"/>
    </source>
</evidence>
<feature type="repeat" description="ANK" evidence="3">
    <location>
        <begin position="198"/>
        <end position="221"/>
    </location>
</feature>
<dbReference type="SUPFAM" id="SSF52540">
    <property type="entry name" value="P-loop containing nucleoside triphosphate hydrolases"/>
    <property type="match status" value="1"/>
</dbReference>
<feature type="repeat" description="ANK" evidence="3">
    <location>
        <begin position="164"/>
        <end position="197"/>
    </location>
</feature>
<dbReference type="PROSITE" id="PS50088">
    <property type="entry name" value="ANK_REPEAT"/>
    <property type="match status" value="7"/>
</dbReference>
<feature type="repeat" description="ANK" evidence="3">
    <location>
        <begin position="267"/>
        <end position="291"/>
    </location>
</feature>
<protein>
    <submittedName>
        <fullName evidence="5">Uncharacterized protein</fullName>
    </submittedName>
</protein>
<dbReference type="InterPro" id="IPR036770">
    <property type="entry name" value="Ankyrin_rpt-contain_sf"/>
</dbReference>
<feature type="repeat" description="ANK" evidence="3">
    <location>
        <begin position="233"/>
        <end position="266"/>
    </location>
</feature>
<feature type="repeat" description="ANK" evidence="3">
    <location>
        <begin position="61"/>
        <end position="81"/>
    </location>
</feature>
<dbReference type="CDD" id="cd02019">
    <property type="entry name" value="NK"/>
    <property type="match status" value="1"/>
</dbReference>
<keyword evidence="2 3" id="KW-0040">ANK repeat</keyword>
<dbReference type="Pfam" id="PF13637">
    <property type="entry name" value="Ank_4"/>
    <property type="match status" value="1"/>
</dbReference>
<dbReference type="EnsemblMetazoa" id="Aqu2.1.04234_001">
    <property type="protein sequence ID" value="Aqu2.1.04234_001"/>
    <property type="gene ID" value="Aqu2.1.04234"/>
</dbReference>
<dbReference type="PRINTS" id="PR01415">
    <property type="entry name" value="ANKYRIN"/>
</dbReference>
<name>A0A1X7SQ46_AMPQE</name>
<dbReference type="Pfam" id="PF00023">
    <property type="entry name" value="Ank"/>
    <property type="match status" value="1"/>
</dbReference>
<evidence type="ECO:0000256" key="3">
    <source>
        <dbReference type="PROSITE-ProRule" id="PRU00023"/>
    </source>
</evidence>
<dbReference type="Gene3D" id="1.25.40.20">
    <property type="entry name" value="Ankyrin repeat-containing domain"/>
    <property type="match status" value="4"/>
</dbReference>
<feature type="repeat" description="ANK" evidence="3">
    <location>
        <begin position="96"/>
        <end position="129"/>
    </location>
</feature>
<dbReference type="InParanoid" id="A0A1X7SQ46"/>
<evidence type="ECO:0000256" key="4">
    <source>
        <dbReference type="SAM" id="MobiDB-lite"/>
    </source>
</evidence>
<keyword evidence="1" id="KW-0677">Repeat</keyword>
<dbReference type="PANTHER" id="PTHR24188:SF29">
    <property type="entry name" value="GH09064P"/>
    <property type="match status" value="1"/>
</dbReference>
<dbReference type="InterPro" id="IPR002110">
    <property type="entry name" value="Ankyrin_rpt"/>
</dbReference>
<feature type="region of interest" description="Disordered" evidence="4">
    <location>
        <begin position="438"/>
        <end position="493"/>
    </location>
</feature>
<dbReference type="eggNOG" id="KOG4177">
    <property type="taxonomic scope" value="Eukaryota"/>
</dbReference>
<dbReference type="PANTHER" id="PTHR24188">
    <property type="entry name" value="ANKYRIN REPEAT PROTEIN"/>
    <property type="match status" value="1"/>
</dbReference>
<evidence type="ECO:0000256" key="1">
    <source>
        <dbReference type="ARBA" id="ARBA00022737"/>
    </source>
</evidence>
<dbReference type="InterPro" id="IPR027417">
    <property type="entry name" value="P-loop_NTPase"/>
</dbReference>